<organism evidence="2 3">
    <name type="scientific">Novosphingobium pentaromativorans</name>
    <dbReference type="NCBI Taxonomy" id="205844"/>
    <lineage>
        <taxon>Bacteria</taxon>
        <taxon>Pseudomonadati</taxon>
        <taxon>Pseudomonadota</taxon>
        <taxon>Alphaproteobacteria</taxon>
        <taxon>Sphingomonadales</taxon>
        <taxon>Sphingomonadaceae</taxon>
        <taxon>Novosphingobium</taxon>
    </lineage>
</organism>
<dbReference type="EMBL" id="QFPX01000017">
    <property type="protein sequence ID" value="PZQ53199.1"/>
    <property type="molecule type" value="Genomic_DNA"/>
</dbReference>
<name>A0A2W5NLU0_9SPHN</name>
<evidence type="ECO:0000313" key="3">
    <source>
        <dbReference type="Proteomes" id="UP000249082"/>
    </source>
</evidence>
<reference evidence="2 3" key="1">
    <citation type="submission" date="2017-08" db="EMBL/GenBank/DDBJ databases">
        <title>Infants hospitalized years apart are colonized by the same room-sourced microbial strains.</title>
        <authorList>
            <person name="Brooks B."/>
            <person name="Olm M.R."/>
            <person name="Firek B.A."/>
            <person name="Baker R."/>
            <person name="Thomas B.C."/>
            <person name="Morowitz M.J."/>
            <person name="Banfield J.F."/>
        </authorList>
    </citation>
    <scope>NUCLEOTIDE SEQUENCE [LARGE SCALE GENOMIC DNA]</scope>
    <source>
        <strain evidence="2">S2_005_002_R2_33</strain>
    </source>
</reference>
<sequence>MTDIASSAPESASPRPDLHPAVAVGANPFSRWAVLALVLLGSALFLALLWMIGTGTGFGTTNDGQAHADGRGLNGYAAMARYLERRGHPVVRARNAGQLDKAGLLVLTPPAGADGKDIEKIVSGRRYVGPTLVILPKWMALPAGRQQKDARTGWVNLQGMRPLEWRGFLDDVSLVQGDVDANGQPARWEGLGLAGILPSRKHLQSARGETLVPLVREQDGRTLAGFIDDGGSYPALEKAALGPRYADVEDEDLYPLLVVFEPDLLDNWGMADRRAAGLLEALVAAGELEPGGTVTFDLTMNGFGRAQNLLTLAFTPPFLAATLCLLLAALVLGWRAFLRFGPPLAAERAIAFGKRALVANSAGLVRRSRRLHLIGGPYADRARERLVHALALPRTLAPEQADAAIDRALASRKGDVEPFSAIAARLRHARKPHDLVKAARDLHALERMLTR</sequence>
<comment type="caution">
    <text evidence="2">The sequence shown here is derived from an EMBL/GenBank/DDBJ whole genome shotgun (WGS) entry which is preliminary data.</text>
</comment>
<feature type="transmembrane region" description="Helical" evidence="1">
    <location>
        <begin position="32"/>
        <end position="52"/>
    </location>
</feature>
<keyword evidence="1" id="KW-1133">Transmembrane helix</keyword>
<evidence type="ECO:0008006" key="4">
    <source>
        <dbReference type="Google" id="ProtNLM"/>
    </source>
</evidence>
<dbReference type="Proteomes" id="UP000249082">
    <property type="component" value="Unassembled WGS sequence"/>
</dbReference>
<feature type="transmembrane region" description="Helical" evidence="1">
    <location>
        <begin position="309"/>
        <end position="334"/>
    </location>
</feature>
<gene>
    <name evidence="2" type="ORF">DI555_17105</name>
</gene>
<accession>A0A2W5NLU0</accession>
<proteinExistence type="predicted"/>
<keyword evidence="1" id="KW-0812">Transmembrane</keyword>
<evidence type="ECO:0000256" key="1">
    <source>
        <dbReference type="SAM" id="Phobius"/>
    </source>
</evidence>
<dbReference type="AlphaFoldDB" id="A0A2W5NLU0"/>
<protein>
    <recommendedName>
        <fullName evidence="4">DUF4350 domain-containing protein</fullName>
    </recommendedName>
</protein>
<keyword evidence="1" id="KW-0472">Membrane</keyword>
<evidence type="ECO:0000313" key="2">
    <source>
        <dbReference type="EMBL" id="PZQ53199.1"/>
    </source>
</evidence>